<feature type="domain" description="Zn(2)-C6 fungal-type" evidence="9">
    <location>
        <begin position="36"/>
        <end position="66"/>
    </location>
</feature>
<dbReference type="Pfam" id="PF04082">
    <property type="entry name" value="Fungal_trans"/>
    <property type="match status" value="1"/>
</dbReference>
<feature type="compositionally biased region" description="Low complexity" evidence="8">
    <location>
        <begin position="119"/>
        <end position="133"/>
    </location>
</feature>
<dbReference type="CDD" id="cd12148">
    <property type="entry name" value="fungal_TF_MHR"/>
    <property type="match status" value="1"/>
</dbReference>
<keyword evidence="2" id="KW-0479">Metal-binding</keyword>
<keyword evidence="5" id="KW-0238">DNA-binding</keyword>
<keyword evidence="4" id="KW-0805">Transcription regulation</keyword>
<sequence length="748" mass="81450">MKMSPSPPSATDPEIPSPSASGPTLGARRARRYGFACASCKSRKVKCNGDQPVCRACQRSGEDCVWPSQDSADSRLRHANARIRRLEASLRGSSRYSRENEVADTQQSHPTPGRGPTYASSASGNSPAVSSTSPATDAAYPSSATEIWFQVGIGEDGAVVYNGPTSRFHAGSLEETNGANAAGATDPQTSSIMGAKRAVQVETLRSQYSLMDSVWLPLIEAKPVMNGTGIDTRVGMALLDIYWTWLHPLHNCVYRPCLMMDLALGGQYCSDFLLMCIFGLAARHLPEENLAFPQVGRGEDFVMRAKELLLGELGAGKPSIPTIQGLLILGGRQCAVGKSSEGWLYTGMAIRMMIDIGLHLDTPRLAELQRWTPAETETRKRVYNSAYIWDKTLSLALGRPPSLIRRPYPSTEILDKFDDTRSWRPIHAPEAGDAYAPTLSWNSTTFCAFCQLHELTTEMMLLFSSTPSTDDFAAQIGNLDTRFCAWYGELQESLRIDDAAAFERSPPPHIVSLNLLYHALHILLRRPYLSSRDATSRAQSTTVCITHSKKIHVIHGLYARTFPHRLMTYQISYCIFTAATVEAQMLKTATAQVERDAAAARLAYAVRVLQDEASHTPGSGRSLDTIRRLLSAGLEQQPANPDAASNRQDPGQNEGEVAEGLDSLVIQSLPHDGHTQPGVSLFTGEDFSSSMLSGSFASGDELSRAGLDTGAGFHPDAFPWGMADNFSRAPNMVSLSSQGWCPSAWSSM</sequence>
<dbReference type="PROSITE" id="PS50048">
    <property type="entry name" value="ZN2_CY6_FUNGAL_2"/>
    <property type="match status" value="1"/>
</dbReference>
<comment type="subcellular location">
    <subcellularLocation>
        <location evidence="1">Nucleus</location>
    </subcellularLocation>
</comment>
<comment type="caution">
    <text evidence="10">The sequence shown here is derived from an EMBL/GenBank/DDBJ whole genome shotgun (WGS) entry which is preliminary data.</text>
</comment>
<dbReference type="InterPro" id="IPR007219">
    <property type="entry name" value="XnlR_reg_dom"/>
</dbReference>
<feature type="region of interest" description="Disordered" evidence="8">
    <location>
        <begin position="91"/>
        <end position="137"/>
    </location>
</feature>
<organism evidence="10 11">
    <name type="scientific">Dactylonectria macrodidyma</name>
    <dbReference type="NCBI Taxonomy" id="307937"/>
    <lineage>
        <taxon>Eukaryota</taxon>
        <taxon>Fungi</taxon>
        <taxon>Dikarya</taxon>
        <taxon>Ascomycota</taxon>
        <taxon>Pezizomycotina</taxon>
        <taxon>Sordariomycetes</taxon>
        <taxon>Hypocreomycetidae</taxon>
        <taxon>Hypocreales</taxon>
        <taxon>Nectriaceae</taxon>
        <taxon>Dactylonectria</taxon>
    </lineage>
</organism>
<dbReference type="OrthoDB" id="4161332at2759"/>
<feature type="compositionally biased region" description="Polar residues" evidence="8">
    <location>
        <begin position="637"/>
        <end position="651"/>
    </location>
</feature>
<evidence type="ECO:0000313" key="10">
    <source>
        <dbReference type="EMBL" id="KAH7166591.1"/>
    </source>
</evidence>
<evidence type="ECO:0000256" key="4">
    <source>
        <dbReference type="ARBA" id="ARBA00023015"/>
    </source>
</evidence>
<reference evidence="10" key="1">
    <citation type="journal article" date="2021" name="Nat. Commun.">
        <title>Genetic determinants of endophytism in the Arabidopsis root mycobiome.</title>
        <authorList>
            <person name="Mesny F."/>
            <person name="Miyauchi S."/>
            <person name="Thiergart T."/>
            <person name="Pickel B."/>
            <person name="Atanasova L."/>
            <person name="Karlsson M."/>
            <person name="Huettel B."/>
            <person name="Barry K.W."/>
            <person name="Haridas S."/>
            <person name="Chen C."/>
            <person name="Bauer D."/>
            <person name="Andreopoulos W."/>
            <person name="Pangilinan J."/>
            <person name="LaButti K."/>
            <person name="Riley R."/>
            <person name="Lipzen A."/>
            <person name="Clum A."/>
            <person name="Drula E."/>
            <person name="Henrissat B."/>
            <person name="Kohler A."/>
            <person name="Grigoriev I.V."/>
            <person name="Martin F.M."/>
            <person name="Hacquard S."/>
        </authorList>
    </citation>
    <scope>NUCLEOTIDE SEQUENCE</scope>
    <source>
        <strain evidence="10">MPI-CAGE-AT-0147</strain>
    </source>
</reference>
<accession>A0A9P9FQC6</accession>
<dbReference type="SMART" id="SM00066">
    <property type="entry name" value="GAL4"/>
    <property type="match status" value="1"/>
</dbReference>
<keyword evidence="6" id="KW-0804">Transcription</keyword>
<protein>
    <submittedName>
        <fullName evidence="10">Fungal-specific transcription factor domain-containing protein</fullName>
    </submittedName>
</protein>
<feature type="region of interest" description="Disordered" evidence="8">
    <location>
        <begin position="635"/>
        <end position="656"/>
    </location>
</feature>
<evidence type="ECO:0000256" key="3">
    <source>
        <dbReference type="ARBA" id="ARBA00022833"/>
    </source>
</evidence>
<dbReference type="PROSITE" id="PS00463">
    <property type="entry name" value="ZN2_CY6_FUNGAL_1"/>
    <property type="match status" value="1"/>
</dbReference>
<dbReference type="PANTHER" id="PTHR31313">
    <property type="entry name" value="TY1 ENHANCER ACTIVATOR"/>
    <property type="match status" value="1"/>
</dbReference>
<keyword evidence="11" id="KW-1185">Reference proteome</keyword>
<dbReference type="CDD" id="cd00067">
    <property type="entry name" value="GAL4"/>
    <property type="match status" value="1"/>
</dbReference>
<dbReference type="GO" id="GO:0000981">
    <property type="term" value="F:DNA-binding transcription factor activity, RNA polymerase II-specific"/>
    <property type="evidence" value="ECO:0007669"/>
    <property type="project" value="InterPro"/>
</dbReference>
<name>A0A9P9FQC6_9HYPO</name>
<dbReference type="InterPro" id="IPR051615">
    <property type="entry name" value="Transcr_Regulatory_Elem"/>
</dbReference>
<proteinExistence type="predicted"/>
<dbReference type="InterPro" id="IPR036864">
    <property type="entry name" value="Zn2-C6_fun-type_DNA-bd_sf"/>
</dbReference>
<gene>
    <name evidence="10" type="ORF">EDB81DRAFT_782473</name>
</gene>
<dbReference type="Pfam" id="PF00172">
    <property type="entry name" value="Zn_clus"/>
    <property type="match status" value="1"/>
</dbReference>
<dbReference type="GO" id="GO:0008270">
    <property type="term" value="F:zinc ion binding"/>
    <property type="evidence" value="ECO:0007669"/>
    <property type="project" value="InterPro"/>
</dbReference>
<feature type="compositionally biased region" description="Pro residues" evidence="8">
    <location>
        <begin position="1"/>
        <end position="10"/>
    </location>
</feature>
<evidence type="ECO:0000256" key="5">
    <source>
        <dbReference type="ARBA" id="ARBA00023125"/>
    </source>
</evidence>
<keyword evidence="3" id="KW-0862">Zinc</keyword>
<evidence type="ECO:0000256" key="1">
    <source>
        <dbReference type="ARBA" id="ARBA00004123"/>
    </source>
</evidence>
<dbReference type="GO" id="GO:0003677">
    <property type="term" value="F:DNA binding"/>
    <property type="evidence" value="ECO:0007669"/>
    <property type="project" value="UniProtKB-KW"/>
</dbReference>
<dbReference type="SMART" id="SM00906">
    <property type="entry name" value="Fungal_trans"/>
    <property type="match status" value="1"/>
</dbReference>
<evidence type="ECO:0000256" key="6">
    <source>
        <dbReference type="ARBA" id="ARBA00023163"/>
    </source>
</evidence>
<evidence type="ECO:0000259" key="9">
    <source>
        <dbReference type="PROSITE" id="PS50048"/>
    </source>
</evidence>
<evidence type="ECO:0000256" key="2">
    <source>
        <dbReference type="ARBA" id="ARBA00022723"/>
    </source>
</evidence>
<dbReference type="GO" id="GO:0006351">
    <property type="term" value="P:DNA-templated transcription"/>
    <property type="evidence" value="ECO:0007669"/>
    <property type="project" value="InterPro"/>
</dbReference>
<dbReference type="InterPro" id="IPR001138">
    <property type="entry name" value="Zn2Cys6_DnaBD"/>
</dbReference>
<keyword evidence="7" id="KW-0539">Nucleus</keyword>
<evidence type="ECO:0000256" key="7">
    <source>
        <dbReference type="ARBA" id="ARBA00023242"/>
    </source>
</evidence>
<dbReference type="Gene3D" id="4.10.240.10">
    <property type="entry name" value="Zn(2)-C6 fungal-type DNA-binding domain"/>
    <property type="match status" value="1"/>
</dbReference>
<dbReference type="EMBL" id="JAGMUV010000003">
    <property type="protein sequence ID" value="KAH7166591.1"/>
    <property type="molecule type" value="Genomic_DNA"/>
</dbReference>
<dbReference type="SUPFAM" id="SSF57701">
    <property type="entry name" value="Zn2/Cys6 DNA-binding domain"/>
    <property type="match status" value="1"/>
</dbReference>
<dbReference type="GO" id="GO:0005634">
    <property type="term" value="C:nucleus"/>
    <property type="evidence" value="ECO:0007669"/>
    <property type="project" value="UniProtKB-SubCell"/>
</dbReference>
<feature type="region of interest" description="Disordered" evidence="8">
    <location>
        <begin position="1"/>
        <end position="27"/>
    </location>
</feature>
<evidence type="ECO:0000313" key="11">
    <source>
        <dbReference type="Proteomes" id="UP000738349"/>
    </source>
</evidence>
<dbReference type="Proteomes" id="UP000738349">
    <property type="component" value="Unassembled WGS sequence"/>
</dbReference>
<dbReference type="PANTHER" id="PTHR31313:SF81">
    <property type="entry name" value="TY1 ENHANCER ACTIVATOR"/>
    <property type="match status" value="1"/>
</dbReference>
<dbReference type="AlphaFoldDB" id="A0A9P9FQC6"/>
<evidence type="ECO:0000256" key="8">
    <source>
        <dbReference type="SAM" id="MobiDB-lite"/>
    </source>
</evidence>